<protein>
    <submittedName>
        <fullName evidence="1">Uncharacterized protein</fullName>
    </submittedName>
</protein>
<evidence type="ECO:0000313" key="1">
    <source>
        <dbReference type="EMBL" id="RHW37292.1"/>
    </source>
</evidence>
<evidence type="ECO:0000313" key="2">
    <source>
        <dbReference type="Proteomes" id="UP000284416"/>
    </source>
</evidence>
<organism evidence="1 2">
    <name type="scientific">Neobacillus notoginsengisoli</name>
    <dbReference type="NCBI Taxonomy" id="1578198"/>
    <lineage>
        <taxon>Bacteria</taxon>
        <taxon>Bacillati</taxon>
        <taxon>Bacillota</taxon>
        <taxon>Bacilli</taxon>
        <taxon>Bacillales</taxon>
        <taxon>Bacillaceae</taxon>
        <taxon>Neobacillus</taxon>
    </lineage>
</organism>
<dbReference type="AlphaFoldDB" id="A0A417YR13"/>
<dbReference type="RefSeq" id="WP_118922239.1">
    <property type="nucleotide sequence ID" value="NZ_QWEG01000010.1"/>
</dbReference>
<accession>A0A417YR13</accession>
<sequence length="95" mass="11228">MKEIDVEIAELREKYGDKFADVVSKEIESCLEKGRAYRVHILSEIVFLEILFVTQSYFIKYWIFPETDSVEERTLIGYRDAKRALEIMAELDSEK</sequence>
<dbReference type="Proteomes" id="UP000284416">
    <property type="component" value="Unassembled WGS sequence"/>
</dbReference>
<comment type="caution">
    <text evidence="1">The sequence shown here is derived from an EMBL/GenBank/DDBJ whole genome shotgun (WGS) entry which is preliminary data.</text>
</comment>
<keyword evidence="2" id="KW-1185">Reference proteome</keyword>
<dbReference type="EMBL" id="QWEG01000010">
    <property type="protein sequence ID" value="RHW37292.1"/>
    <property type="molecule type" value="Genomic_DNA"/>
</dbReference>
<proteinExistence type="predicted"/>
<name>A0A417YR13_9BACI</name>
<reference evidence="1 2" key="1">
    <citation type="journal article" date="2017" name="Int. J. Syst. Evol. Microbiol.">
        <title>Bacillus notoginsengisoli sp. nov., a novel bacterium isolated from the rhizosphere of Panax notoginseng.</title>
        <authorList>
            <person name="Zhang M.Y."/>
            <person name="Cheng J."/>
            <person name="Cai Y."/>
            <person name="Zhang T.Y."/>
            <person name="Wu Y.Y."/>
            <person name="Manikprabhu D."/>
            <person name="Li W.J."/>
            <person name="Zhang Y.X."/>
        </authorList>
    </citation>
    <scope>NUCLEOTIDE SEQUENCE [LARGE SCALE GENOMIC DNA]</scope>
    <source>
        <strain evidence="1 2">JCM 30743</strain>
    </source>
</reference>
<gene>
    <name evidence="1" type="ORF">D1B31_16115</name>
</gene>